<gene>
    <name evidence="4" type="ORF">QPM17_22910</name>
</gene>
<organism evidence="4 5">
    <name type="scientific">Marinobacter azerbaijanicus</name>
    <dbReference type="NCBI Taxonomy" id="3050455"/>
    <lineage>
        <taxon>Bacteria</taxon>
        <taxon>Pseudomonadati</taxon>
        <taxon>Pseudomonadota</taxon>
        <taxon>Gammaproteobacteria</taxon>
        <taxon>Pseudomonadales</taxon>
        <taxon>Marinobacteraceae</taxon>
        <taxon>Marinobacter</taxon>
    </lineage>
</organism>
<comment type="caution">
    <text evidence="4">The sequence shown here is derived from an EMBL/GenBank/DDBJ whole genome shotgun (WGS) entry which is preliminary data.</text>
</comment>
<dbReference type="CDD" id="cd06661">
    <property type="entry name" value="GGCT_like"/>
    <property type="match status" value="1"/>
</dbReference>
<reference evidence="4 5" key="1">
    <citation type="submission" date="2023-06" db="EMBL/GenBank/DDBJ databases">
        <title>Marinobacter azerbaijanicus a moderately halophilic, isolated from Urmia Lake in Azerbaijan region of Iran.</title>
        <authorList>
            <person name="Sanchez-Porro C."/>
            <person name="Aghdam E.M."/>
            <person name="Saheb S.M."/>
            <person name="Tarhriz V."/>
            <person name="Kazemi E."/>
            <person name="Ammozegar M.A."/>
            <person name="Ventosa A."/>
            <person name="Hejazi M.S."/>
        </authorList>
    </citation>
    <scope>NUCLEOTIDE SEQUENCE [LARGE SCALE GENOMIC DNA]</scope>
    <source>
        <strain evidence="4 5">TBZ242</strain>
    </source>
</reference>
<dbReference type="PANTHER" id="PTHR12510:SF4">
    <property type="entry name" value="GAMMA-GLUTAMYLAMINECYCLOTRANSFERASE"/>
    <property type="match status" value="1"/>
</dbReference>
<dbReference type="EMBL" id="JASSVS010000031">
    <property type="protein sequence ID" value="MDL0433996.1"/>
    <property type="molecule type" value="Genomic_DNA"/>
</dbReference>
<evidence type="ECO:0000256" key="2">
    <source>
        <dbReference type="RuleBase" id="RU367036"/>
    </source>
</evidence>
<dbReference type="InterPro" id="IPR036568">
    <property type="entry name" value="GGCT-like_sf"/>
</dbReference>
<dbReference type="InterPro" id="IPR039126">
    <property type="entry name" value="GGACT"/>
</dbReference>
<sequence>MDHLLFVYGTLKRGFAHHERYLGLSQFIANVKTAEPHPLVLCSERYEPVMIDAKGHGKKVMGELYWVDDVLIDNLDFLEKVNEPDGNQRRRVEVVLPDGTSQRAWCYVKNSTLVKDIRSKPISIYEDDR</sequence>
<dbReference type="RefSeq" id="WP_285394070.1">
    <property type="nucleotide sequence ID" value="NZ_JASSVS010000031.1"/>
</dbReference>
<dbReference type="Gene3D" id="3.10.490.10">
    <property type="entry name" value="Gamma-glutamyl cyclotransferase-like"/>
    <property type="match status" value="1"/>
</dbReference>
<protein>
    <recommendedName>
        <fullName evidence="2">Gamma-glutamylcyclotransferase family protein</fullName>
    </recommendedName>
</protein>
<comment type="similarity">
    <text evidence="1 2">Belongs to the gamma-glutamylcyclotransferase family.</text>
</comment>
<dbReference type="InterPro" id="IPR009288">
    <property type="entry name" value="AIG2-like_dom"/>
</dbReference>
<evidence type="ECO:0000313" key="5">
    <source>
        <dbReference type="Proteomes" id="UP001227964"/>
    </source>
</evidence>
<dbReference type="Pfam" id="PF06094">
    <property type="entry name" value="GGACT"/>
    <property type="match status" value="1"/>
</dbReference>
<dbReference type="InterPro" id="IPR013024">
    <property type="entry name" value="GGCT-like"/>
</dbReference>
<proteinExistence type="inferred from homology"/>
<dbReference type="SUPFAM" id="SSF110857">
    <property type="entry name" value="Gamma-glutamyl cyclotransferase-like"/>
    <property type="match status" value="1"/>
</dbReference>
<evidence type="ECO:0000256" key="1">
    <source>
        <dbReference type="ARBA" id="ARBA00008861"/>
    </source>
</evidence>
<evidence type="ECO:0000313" key="4">
    <source>
        <dbReference type="EMBL" id="MDL0433996.1"/>
    </source>
</evidence>
<feature type="domain" description="Gamma-glutamylcyclotransferase AIG2-like" evidence="3">
    <location>
        <begin position="5"/>
        <end position="111"/>
    </location>
</feature>
<evidence type="ECO:0000259" key="3">
    <source>
        <dbReference type="Pfam" id="PF06094"/>
    </source>
</evidence>
<dbReference type="PANTHER" id="PTHR12510">
    <property type="entry name" value="TROPONIN C-AKIN-1 PROTEIN"/>
    <property type="match status" value="1"/>
</dbReference>
<dbReference type="Proteomes" id="UP001227964">
    <property type="component" value="Unassembled WGS sequence"/>
</dbReference>
<accession>A0ABT7IIJ1</accession>
<keyword evidence="5" id="KW-1185">Reference proteome</keyword>
<name>A0ABT7IIJ1_9GAMM</name>